<feature type="transmembrane region" description="Helical" evidence="1">
    <location>
        <begin position="28"/>
        <end position="48"/>
    </location>
</feature>
<dbReference type="InterPro" id="IPR043128">
    <property type="entry name" value="Rev_trsase/Diguanyl_cyclase"/>
</dbReference>
<accession>A0A7Z0CJF6</accession>
<keyword evidence="4" id="KW-1185">Reference proteome</keyword>
<dbReference type="AlphaFoldDB" id="A0A7Z0CJF6"/>
<protein>
    <submittedName>
        <fullName evidence="3">Diguanylate cyclase (GGDEF)-like protein</fullName>
    </submittedName>
</protein>
<dbReference type="InterPro" id="IPR050469">
    <property type="entry name" value="Diguanylate_Cyclase"/>
</dbReference>
<evidence type="ECO:0000259" key="2">
    <source>
        <dbReference type="PROSITE" id="PS50887"/>
    </source>
</evidence>
<dbReference type="NCBIfam" id="TIGR00254">
    <property type="entry name" value="GGDEF"/>
    <property type="match status" value="1"/>
</dbReference>
<dbReference type="OrthoDB" id="23692at2"/>
<dbReference type="Gene3D" id="3.30.70.270">
    <property type="match status" value="1"/>
</dbReference>
<gene>
    <name evidence="3" type="ORF">BKA03_000814</name>
</gene>
<dbReference type="CDD" id="cd01949">
    <property type="entry name" value="GGDEF"/>
    <property type="match status" value="1"/>
</dbReference>
<feature type="transmembrane region" description="Helical" evidence="1">
    <location>
        <begin position="106"/>
        <end position="124"/>
    </location>
</feature>
<dbReference type="Proteomes" id="UP000547973">
    <property type="component" value="Unassembled WGS sequence"/>
</dbReference>
<evidence type="ECO:0000313" key="3">
    <source>
        <dbReference type="EMBL" id="NYI40695.1"/>
    </source>
</evidence>
<proteinExistence type="predicted"/>
<dbReference type="InterPro" id="IPR029787">
    <property type="entry name" value="Nucleotide_cyclase"/>
</dbReference>
<keyword evidence="1" id="KW-0812">Transmembrane</keyword>
<evidence type="ECO:0000256" key="1">
    <source>
        <dbReference type="SAM" id="Phobius"/>
    </source>
</evidence>
<dbReference type="GO" id="GO:0052621">
    <property type="term" value="F:diguanylate cyclase activity"/>
    <property type="evidence" value="ECO:0007669"/>
    <property type="project" value="TreeGrafter"/>
</dbReference>
<feature type="transmembrane region" description="Helical" evidence="1">
    <location>
        <begin position="81"/>
        <end position="100"/>
    </location>
</feature>
<dbReference type="Pfam" id="PF00990">
    <property type="entry name" value="GGDEF"/>
    <property type="match status" value="1"/>
</dbReference>
<feature type="transmembrane region" description="Helical" evidence="1">
    <location>
        <begin position="170"/>
        <end position="186"/>
    </location>
</feature>
<feature type="domain" description="GGDEF" evidence="2">
    <location>
        <begin position="234"/>
        <end position="366"/>
    </location>
</feature>
<sequence length="366" mass="38501">MGIATGLADARVALEIERAKAGDRRRRLVGIYLGVGAVVSLGYAVVFASTSEPFHRYVAVVGAVTAVVQVFGIGMVSRGHVTGAGILSQAAPVLSVLVFASATSVHAGFGSLLFVGALGVVVTVPDEAARARFVLIFALVSAVIVIQVFFTRSRAWSPLSESQTAEISTANRTIMTVALFVLALALNRAARLAKQLGDQALQVAHLAAQTDPLTGLANRRPVWARLDALEAQHESFSVAIADLDNFKVLNDKYGHDCGDETLIYIAGLLEANMRDGDLVARWGGEEFVIVLPNTAIDEAAQVTDRLRESIANALPACARAAHPVTISLGVASGLGGEEPESVLRRADDALYQAKLGGRNAVVAVRD</sequence>
<evidence type="ECO:0000313" key="4">
    <source>
        <dbReference type="Proteomes" id="UP000547973"/>
    </source>
</evidence>
<dbReference type="PANTHER" id="PTHR45138:SF9">
    <property type="entry name" value="DIGUANYLATE CYCLASE DGCM-RELATED"/>
    <property type="match status" value="1"/>
</dbReference>
<feature type="transmembrane region" description="Helical" evidence="1">
    <location>
        <begin position="54"/>
        <end position="74"/>
    </location>
</feature>
<dbReference type="InterPro" id="IPR000160">
    <property type="entry name" value="GGDEF_dom"/>
</dbReference>
<dbReference type="EMBL" id="JACBZO010000001">
    <property type="protein sequence ID" value="NYI40695.1"/>
    <property type="molecule type" value="Genomic_DNA"/>
</dbReference>
<name>A0A7Z0CJF6_9MICO</name>
<dbReference type="RefSeq" id="WP_062074537.1">
    <property type="nucleotide sequence ID" value="NZ_BBRC01000003.1"/>
</dbReference>
<dbReference type="PANTHER" id="PTHR45138">
    <property type="entry name" value="REGULATORY COMPONENTS OF SENSORY TRANSDUCTION SYSTEM"/>
    <property type="match status" value="1"/>
</dbReference>
<feature type="transmembrane region" description="Helical" evidence="1">
    <location>
        <begin position="131"/>
        <end position="150"/>
    </location>
</feature>
<organism evidence="3 4">
    <name type="scientific">Demequina lutea</name>
    <dbReference type="NCBI Taxonomy" id="431489"/>
    <lineage>
        <taxon>Bacteria</taxon>
        <taxon>Bacillati</taxon>
        <taxon>Actinomycetota</taxon>
        <taxon>Actinomycetes</taxon>
        <taxon>Micrococcales</taxon>
        <taxon>Demequinaceae</taxon>
        <taxon>Demequina</taxon>
    </lineage>
</organism>
<keyword evidence="1" id="KW-1133">Transmembrane helix</keyword>
<dbReference type="FunFam" id="3.30.70.270:FF:000001">
    <property type="entry name" value="Diguanylate cyclase domain protein"/>
    <property type="match status" value="1"/>
</dbReference>
<dbReference type="SUPFAM" id="SSF55073">
    <property type="entry name" value="Nucleotide cyclase"/>
    <property type="match status" value="1"/>
</dbReference>
<dbReference type="SMART" id="SM00267">
    <property type="entry name" value="GGDEF"/>
    <property type="match status" value="1"/>
</dbReference>
<reference evidence="3 4" key="1">
    <citation type="submission" date="2020-07" db="EMBL/GenBank/DDBJ databases">
        <title>Sequencing the genomes of 1000 actinobacteria strains.</title>
        <authorList>
            <person name="Klenk H.-P."/>
        </authorList>
    </citation>
    <scope>NUCLEOTIDE SEQUENCE [LARGE SCALE GENOMIC DNA]</scope>
    <source>
        <strain evidence="3 4">DSM 19970</strain>
    </source>
</reference>
<keyword evidence="1" id="KW-0472">Membrane</keyword>
<dbReference type="PROSITE" id="PS50887">
    <property type="entry name" value="GGDEF"/>
    <property type="match status" value="1"/>
</dbReference>
<comment type="caution">
    <text evidence="3">The sequence shown here is derived from an EMBL/GenBank/DDBJ whole genome shotgun (WGS) entry which is preliminary data.</text>
</comment>